<organism evidence="2 3">
    <name type="scientific">Ochrobactrum quorumnocens</name>
    <dbReference type="NCBI Taxonomy" id="271865"/>
    <lineage>
        <taxon>Bacteria</taxon>
        <taxon>Pseudomonadati</taxon>
        <taxon>Pseudomonadota</taxon>
        <taxon>Alphaproteobacteria</taxon>
        <taxon>Hyphomicrobiales</taxon>
        <taxon>Brucellaceae</taxon>
        <taxon>Brucella/Ochrobactrum group</taxon>
        <taxon>Ochrobactrum</taxon>
    </lineage>
</organism>
<reference evidence="2 3" key="1">
    <citation type="submission" date="2019-09" db="EMBL/GenBank/DDBJ databases">
        <title>Biological control of the noxious weed angled onion (Allium triquetrum) thwarted by endophytic bacteria in Victoria, Australia.</title>
        <authorList>
            <person name="Tehranchian P."/>
            <person name="Adair R.J."/>
            <person name="Van T.H."/>
            <person name="Morrison P.D."/>
            <person name="Williams H."/>
            <person name="Lawrie A.C."/>
        </authorList>
    </citation>
    <scope>NUCLEOTIDE SEQUENCE [LARGE SCALE GENOMIC DNA]</scope>
    <source>
        <strain evidence="2 3">RPTAtOch1</strain>
    </source>
</reference>
<evidence type="ECO:0000256" key="1">
    <source>
        <dbReference type="SAM" id="Phobius"/>
    </source>
</evidence>
<keyword evidence="3" id="KW-1185">Reference proteome</keyword>
<keyword evidence="1" id="KW-0812">Transmembrane</keyword>
<keyword evidence="1" id="KW-1133">Transmembrane helix</keyword>
<dbReference type="EMBL" id="VYXQ01000014">
    <property type="protein sequence ID" value="KAA9367146.1"/>
    <property type="molecule type" value="Genomic_DNA"/>
</dbReference>
<dbReference type="RefSeq" id="WP_151094520.1">
    <property type="nucleotide sequence ID" value="NZ_VYXQ01000014.1"/>
</dbReference>
<gene>
    <name evidence="2" type="ORF">F3W84_15200</name>
</gene>
<dbReference type="Proteomes" id="UP000327108">
    <property type="component" value="Unassembled WGS sequence"/>
</dbReference>
<protein>
    <submittedName>
        <fullName evidence="2">Uncharacterized protein</fullName>
    </submittedName>
</protein>
<accession>A0A5N1JTA4</accession>
<dbReference type="AlphaFoldDB" id="A0A5N1JTA4"/>
<sequence>MQSFALFNEIYSCSDLQIIDNAENMMRFLALGGAIAFSIAGLFLFVAYLLEVEHIAFSTERRKITIQCDALTLRLSAVAIAAVCWLAYFRIPTC</sequence>
<evidence type="ECO:0000313" key="3">
    <source>
        <dbReference type="Proteomes" id="UP000327108"/>
    </source>
</evidence>
<comment type="caution">
    <text evidence="2">The sequence shown here is derived from an EMBL/GenBank/DDBJ whole genome shotgun (WGS) entry which is preliminary data.</text>
</comment>
<keyword evidence="1" id="KW-0472">Membrane</keyword>
<proteinExistence type="predicted"/>
<name>A0A5N1JTA4_9HYPH</name>
<feature type="transmembrane region" description="Helical" evidence="1">
    <location>
        <begin position="28"/>
        <end position="50"/>
    </location>
</feature>
<evidence type="ECO:0000313" key="2">
    <source>
        <dbReference type="EMBL" id="KAA9367146.1"/>
    </source>
</evidence>
<feature type="transmembrane region" description="Helical" evidence="1">
    <location>
        <begin position="71"/>
        <end position="91"/>
    </location>
</feature>